<dbReference type="RefSeq" id="WP_153817494.1">
    <property type="nucleotide sequence ID" value="NZ_WJIE01000001.1"/>
</dbReference>
<evidence type="ECO:0000313" key="3">
    <source>
        <dbReference type="Proteomes" id="UP000440224"/>
    </source>
</evidence>
<keyword evidence="3" id="KW-1185">Reference proteome</keyword>
<reference evidence="2 3" key="1">
    <citation type="submission" date="2019-10" db="EMBL/GenBank/DDBJ databases">
        <title>A soil myxobacterium in the family Polyangiaceae.</title>
        <authorList>
            <person name="Li Y."/>
            <person name="Wang J."/>
        </authorList>
    </citation>
    <scope>NUCLEOTIDE SEQUENCE [LARGE SCALE GENOMIC DNA]</scope>
    <source>
        <strain evidence="2 3">DSM 14734</strain>
    </source>
</reference>
<dbReference type="InterPro" id="IPR037257">
    <property type="entry name" value="T2SS_E_N_sf"/>
</dbReference>
<evidence type="ECO:0000313" key="2">
    <source>
        <dbReference type="EMBL" id="MRG90599.1"/>
    </source>
</evidence>
<evidence type="ECO:0000259" key="1">
    <source>
        <dbReference type="Pfam" id="PF14332"/>
    </source>
</evidence>
<dbReference type="OrthoDB" id="5401144at2"/>
<proteinExistence type="predicted"/>
<dbReference type="InterPro" id="IPR025497">
    <property type="entry name" value="PatA-like_N"/>
</dbReference>
<dbReference type="SUPFAM" id="SSF160246">
    <property type="entry name" value="EspE N-terminal domain-like"/>
    <property type="match status" value="1"/>
</dbReference>
<dbReference type="AlphaFoldDB" id="A0A6N7PF38"/>
<comment type="caution">
    <text evidence="2">The sequence shown here is derived from an EMBL/GenBank/DDBJ whole genome shotgun (WGS) entry which is preliminary data.</text>
</comment>
<gene>
    <name evidence="2" type="ORF">GF068_01465</name>
</gene>
<dbReference type="Proteomes" id="UP000440224">
    <property type="component" value="Unassembled WGS sequence"/>
</dbReference>
<sequence length="423" mass="46042">MGEDGHDVVRVDGTGTAHPVGKLASQRMRARQGAFRLMPSPTHVVVMRRVDLIDAPSLRLSGEITSASALCDIVSMIGQSAWSGELAIYDGPTNRSVFFEHGAVVGALSSAEGERLGEMLYRYGALSLEQVQEVAKAVTGDVRFGEMAVRLGYLSREALFQLMGRQVEEIVYAVMRAESGMFYFLDRFDESRLTSRQNLPVSGLLMEAVRRMDEMRYFRERIPSAEHVPDRVPDRAPPTKGDVARVFEAIDGVRSVADICRVVGQGEFDVTRQVFQLVQAGCVTVRAPRPTGPAAIVALFNEAMTMVMREVDAVRRGDEVRQHLTSFATGAGVYDALFMRAGPRPDGTLDEAQTIENVAMLVGPDQAEAMLAQWLYDYVSFAIFIAEPVLREASTRGGAGAPQLAKSVADIISPLVVGGAGRP</sequence>
<name>A0A6N7PF38_9BACT</name>
<feature type="domain" description="PatA-like N-terminal" evidence="1">
    <location>
        <begin position="69"/>
        <end position="215"/>
    </location>
</feature>
<dbReference type="Pfam" id="PF14332">
    <property type="entry name" value="DUF4388"/>
    <property type="match status" value="1"/>
</dbReference>
<dbReference type="PANTHER" id="PTHR36304:SF4">
    <property type="entry name" value="DUF4388 DOMAIN-CONTAINING PROTEIN"/>
    <property type="match status" value="1"/>
</dbReference>
<dbReference type="EMBL" id="WJIE01000001">
    <property type="protein sequence ID" value="MRG90599.1"/>
    <property type="molecule type" value="Genomic_DNA"/>
</dbReference>
<dbReference type="PANTHER" id="PTHR36304">
    <property type="entry name" value="DOMAIN GTPASE-ACTIVATING PROTEIN, PUTATIVE-RELATED-RELATED"/>
    <property type="match status" value="1"/>
</dbReference>
<organism evidence="2 3">
    <name type="scientific">Polyangium spumosum</name>
    <dbReference type="NCBI Taxonomy" id="889282"/>
    <lineage>
        <taxon>Bacteria</taxon>
        <taxon>Pseudomonadati</taxon>
        <taxon>Myxococcota</taxon>
        <taxon>Polyangia</taxon>
        <taxon>Polyangiales</taxon>
        <taxon>Polyangiaceae</taxon>
        <taxon>Polyangium</taxon>
    </lineage>
</organism>
<accession>A0A6N7PF38</accession>
<protein>
    <submittedName>
        <fullName evidence="2">DUF4388 domain-containing protein</fullName>
    </submittedName>
</protein>